<dbReference type="Proteomes" id="UP000481288">
    <property type="component" value="Unassembled WGS sequence"/>
</dbReference>
<accession>A0A7D8YUC3</accession>
<reference evidence="3 4" key="1">
    <citation type="submission" date="2018-05" db="EMBL/GenBank/DDBJ databases">
        <title>Whole genome sequencing for identification of molecular markers to develop diagnostic detection tools for the regulated plant pathogen Lachnellula willkommii.</title>
        <authorList>
            <person name="Giroux E."/>
            <person name="Bilodeau G."/>
        </authorList>
    </citation>
    <scope>NUCLEOTIDE SEQUENCE [LARGE SCALE GENOMIC DNA]</scope>
    <source>
        <strain evidence="3 4">CBS 625.97</strain>
    </source>
</reference>
<dbReference type="EMBL" id="QGMG01000070">
    <property type="protein sequence ID" value="TVY57864.1"/>
    <property type="molecule type" value="Genomic_DNA"/>
</dbReference>
<evidence type="ECO:0000256" key="2">
    <source>
        <dbReference type="SAM" id="SignalP"/>
    </source>
</evidence>
<dbReference type="AlphaFoldDB" id="A0A7D8YUC3"/>
<name>A0A7D8YUC3_9HELO</name>
<keyword evidence="4" id="KW-1185">Reference proteome</keyword>
<feature type="region of interest" description="Disordered" evidence="1">
    <location>
        <begin position="72"/>
        <end position="102"/>
    </location>
</feature>
<comment type="caution">
    <text evidence="3">The sequence shown here is derived from an EMBL/GenBank/DDBJ whole genome shotgun (WGS) entry which is preliminary data.</text>
</comment>
<dbReference type="OrthoDB" id="3941683at2759"/>
<feature type="signal peptide" evidence="2">
    <location>
        <begin position="1"/>
        <end position="20"/>
    </location>
</feature>
<proteinExistence type="predicted"/>
<evidence type="ECO:0000313" key="3">
    <source>
        <dbReference type="EMBL" id="TVY57864.1"/>
    </source>
</evidence>
<evidence type="ECO:0000313" key="4">
    <source>
        <dbReference type="Proteomes" id="UP000481288"/>
    </source>
</evidence>
<feature type="chain" id="PRO_5028968131" evidence="2">
    <location>
        <begin position="21"/>
        <end position="287"/>
    </location>
</feature>
<protein>
    <submittedName>
        <fullName evidence="3">Uncharacterized protein</fullName>
    </submittedName>
</protein>
<feature type="compositionally biased region" description="Low complexity" evidence="1">
    <location>
        <begin position="72"/>
        <end position="98"/>
    </location>
</feature>
<keyword evidence="2" id="KW-0732">Signal</keyword>
<organism evidence="3 4">
    <name type="scientific">Lachnellula cervina</name>
    <dbReference type="NCBI Taxonomy" id="1316786"/>
    <lineage>
        <taxon>Eukaryota</taxon>
        <taxon>Fungi</taxon>
        <taxon>Dikarya</taxon>
        <taxon>Ascomycota</taxon>
        <taxon>Pezizomycotina</taxon>
        <taxon>Leotiomycetes</taxon>
        <taxon>Helotiales</taxon>
        <taxon>Lachnaceae</taxon>
        <taxon>Lachnellula</taxon>
    </lineage>
</organism>
<sequence length="287" mass="29128">MHSQLTLLLLSLLAAKTIVALPLNINLGAYSPALVVGDGEISFGGKQDVANLMNALEGAAVSSATANGVAAPQPAAAATTPLPTAAQTQTQAQPATQAEVSPVTPDQLQEAAQITSLQGIGKEIAPRVISLAEEAETVEKEKRDINGFNAALKYATGALTTSPKVQLGTGAEGSGVGILQDAGSNRPAAAAAAVKAKAKAKRDEIRGSGSGSGVAPKSRTTVTTVYVRGGPGLALAPAIRGRNLEESPVAERAPSPGIDGVSLNVAEGQVAELTFVERRELRDEDEE</sequence>
<evidence type="ECO:0000256" key="1">
    <source>
        <dbReference type="SAM" id="MobiDB-lite"/>
    </source>
</evidence>
<gene>
    <name evidence="3" type="ORF">LCER1_G002322</name>
</gene>